<evidence type="ECO:0000259" key="1">
    <source>
        <dbReference type="Pfam" id="PF08861"/>
    </source>
</evidence>
<protein>
    <recommendedName>
        <fullName evidence="1">DUF1828 domain-containing protein</fullName>
    </recommendedName>
</protein>
<name>A0A1I0EYK4_9BACI</name>
<dbReference type="OrthoDB" id="1321863at2"/>
<dbReference type="Proteomes" id="UP000199095">
    <property type="component" value="Unassembled WGS sequence"/>
</dbReference>
<sequence>MNPDYISLSVSQVDNGYKLSDDGYIIDEITNLDVRIDFLRREFFDTTLKIFGVNYDRKTEELYVKFKEVREYPNYYSV</sequence>
<dbReference type="InterPro" id="IPR014960">
    <property type="entry name" value="DUF1828"/>
</dbReference>
<proteinExistence type="predicted"/>
<evidence type="ECO:0000313" key="3">
    <source>
        <dbReference type="Proteomes" id="UP000199095"/>
    </source>
</evidence>
<dbReference type="Pfam" id="PF08861">
    <property type="entry name" value="DUF1828"/>
    <property type="match status" value="1"/>
</dbReference>
<keyword evidence="3" id="KW-1185">Reference proteome</keyword>
<feature type="domain" description="DUF1828" evidence="1">
    <location>
        <begin position="4"/>
        <end position="68"/>
    </location>
</feature>
<accession>A0A1I0EYK4</accession>
<reference evidence="3" key="1">
    <citation type="submission" date="2016-10" db="EMBL/GenBank/DDBJ databases">
        <authorList>
            <person name="Varghese N."/>
            <person name="Submissions S."/>
        </authorList>
    </citation>
    <scope>NUCLEOTIDE SEQUENCE [LARGE SCALE GENOMIC DNA]</scope>
    <source>
        <strain evidence="3">CGMCC 1.3566</strain>
    </source>
</reference>
<evidence type="ECO:0000313" key="2">
    <source>
        <dbReference type="EMBL" id="SET50237.1"/>
    </source>
</evidence>
<organism evidence="2 3">
    <name type="scientific">Salinibacillus kushneri</name>
    <dbReference type="NCBI Taxonomy" id="237682"/>
    <lineage>
        <taxon>Bacteria</taxon>
        <taxon>Bacillati</taxon>
        <taxon>Bacillota</taxon>
        <taxon>Bacilli</taxon>
        <taxon>Bacillales</taxon>
        <taxon>Bacillaceae</taxon>
        <taxon>Salinibacillus</taxon>
    </lineage>
</organism>
<gene>
    <name evidence="2" type="ORF">SAMN05421676_105119</name>
</gene>
<dbReference type="EMBL" id="FOHJ01000005">
    <property type="protein sequence ID" value="SET50237.1"/>
    <property type="molecule type" value="Genomic_DNA"/>
</dbReference>
<dbReference type="AlphaFoldDB" id="A0A1I0EYK4"/>